<evidence type="ECO:0000313" key="2">
    <source>
        <dbReference type="EMBL" id="MDC7689198.1"/>
    </source>
</evidence>
<dbReference type="InterPro" id="IPR004711">
    <property type="entry name" value="Benzoate_Transporter"/>
</dbReference>
<feature type="transmembrane region" description="Helical" evidence="1">
    <location>
        <begin position="187"/>
        <end position="206"/>
    </location>
</feature>
<feature type="transmembrane region" description="Helical" evidence="1">
    <location>
        <begin position="113"/>
        <end position="132"/>
    </location>
</feature>
<evidence type="ECO:0000313" key="3">
    <source>
        <dbReference type="Proteomes" id="UP001221566"/>
    </source>
</evidence>
<feature type="transmembrane region" description="Helical" evidence="1">
    <location>
        <begin position="373"/>
        <end position="402"/>
    </location>
</feature>
<keyword evidence="1" id="KW-0472">Membrane</keyword>
<feature type="transmembrane region" description="Helical" evidence="1">
    <location>
        <begin position="342"/>
        <end position="361"/>
    </location>
</feature>
<feature type="transmembrane region" description="Helical" evidence="1">
    <location>
        <begin position="226"/>
        <end position="248"/>
    </location>
</feature>
<accession>A0ABT5HZB1</accession>
<gene>
    <name evidence="2" type="ORF">PQU93_00160</name>
</gene>
<dbReference type="Pfam" id="PF03594">
    <property type="entry name" value="BenE"/>
    <property type="match status" value="1"/>
</dbReference>
<feature type="transmembrane region" description="Helical" evidence="1">
    <location>
        <begin position="312"/>
        <end position="335"/>
    </location>
</feature>
<protein>
    <submittedName>
        <fullName evidence="2">Benzoate/H(+) symporter BenE family transporter</fullName>
    </submittedName>
</protein>
<feature type="transmembrane region" description="Helical" evidence="1">
    <location>
        <begin position="64"/>
        <end position="82"/>
    </location>
</feature>
<proteinExistence type="predicted"/>
<reference evidence="2 3" key="1">
    <citation type="submission" date="2023-01" db="EMBL/GenBank/DDBJ databases">
        <title>Novel species of the genus Vogesella isolated from rivers.</title>
        <authorList>
            <person name="Lu H."/>
        </authorList>
    </citation>
    <scope>NUCLEOTIDE SEQUENCE [LARGE SCALE GENOMIC DNA]</scope>
    <source>
        <strain evidence="2 3">SH7W</strain>
    </source>
</reference>
<keyword evidence="3" id="KW-1185">Reference proteome</keyword>
<keyword evidence="1" id="KW-0812">Transmembrane</keyword>
<dbReference type="PANTHER" id="PTHR30199:SF0">
    <property type="entry name" value="INNER MEMBRANE PROTEIN YDCO"/>
    <property type="match status" value="1"/>
</dbReference>
<keyword evidence="1" id="KW-1133">Transmembrane helix</keyword>
<evidence type="ECO:0000256" key="1">
    <source>
        <dbReference type="SAM" id="Phobius"/>
    </source>
</evidence>
<dbReference type="EMBL" id="JAQQKY010000001">
    <property type="protein sequence ID" value="MDC7689198.1"/>
    <property type="molecule type" value="Genomic_DNA"/>
</dbReference>
<name>A0ABT5HZB1_VOGIN</name>
<feature type="transmembrane region" description="Helical" evidence="1">
    <location>
        <begin position="139"/>
        <end position="157"/>
    </location>
</feature>
<feature type="transmembrane region" description="Helical" evidence="1">
    <location>
        <begin position="163"/>
        <end position="180"/>
    </location>
</feature>
<dbReference type="RefSeq" id="WP_272801935.1">
    <property type="nucleotide sequence ID" value="NZ_JAQQKY010000001.1"/>
</dbReference>
<comment type="caution">
    <text evidence="2">The sequence shown here is derived from an EMBL/GenBank/DDBJ whole genome shotgun (WGS) entry which is preliminary data.</text>
</comment>
<dbReference type="NCBIfam" id="TIGR00843">
    <property type="entry name" value="benE"/>
    <property type="match status" value="1"/>
</dbReference>
<sequence>MPPTAQPVRSWRRPLTRRTTMFKHLPPSTLITGVLTIAVGYTGPFLIIVHAAQQAGLSPAQLASWLWAVSLGSGVAGLWLSWRWKMPVITAWSTPGAAVLLASLPGVPYAEAIGGFVLAGLAVWLVGVSGAFDALMKRFPPALAAALLAGILFRFVVELVPAARDHAALVLPMALAFFAGRRLWPRYALMAALLLGCVLLALQGGFTATPTLAATASGPLWTTPQFSVAGLSNIALPLALVALTGQFLPGMAVLKNDGYDLPARVPVSLLGGVSLLLAPFGGHGVVLAAITAAMCTGPECHPDPQQRWKAGVVAALSYLLVAAVGGSLVALLLVLPKALVMAAAALALFGTLASSLTAALGNDSQREAALLTFVVAASGVSIAGIGAPLWALLAGVAASAVLRWQPRLALRGA</sequence>
<feature type="transmembrane region" description="Helical" evidence="1">
    <location>
        <begin position="269"/>
        <end position="292"/>
    </location>
</feature>
<dbReference type="Proteomes" id="UP001221566">
    <property type="component" value="Unassembled WGS sequence"/>
</dbReference>
<feature type="transmembrane region" description="Helical" evidence="1">
    <location>
        <begin position="30"/>
        <end position="52"/>
    </location>
</feature>
<dbReference type="PANTHER" id="PTHR30199">
    <property type="entry name" value="MFS FAMILY TRANSPORTER, PREDICTED SUBSTRATE BENZOATE"/>
    <property type="match status" value="1"/>
</dbReference>
<organism evidence="2 3">
    <name type="scientific">Vogesella indigofera</name>
    <name type="common">Pseudomonas indigofera</name>
    <dbReference type="NCBI Taxonomy" id="45465"/>
    <lineage>
        <taxon>Bacteria</taxon>
        <taxon>Pseudomonadati</taxon>
        <taxon>Pseudomonadota</taxon>
        <taxon>Betaproteobacteria</taxon>
        <taxon>Neisseriales</taxon>
        <taxon>Chromobacteriaceae</taxon>
        <taxon>Vogesella</taxon>
    </lineage>
</organism>